<keyword evidence="2" id="KW-0539">Nucleus</keyword>
<dbReference type="AlphaFoldDB" id="A0AA43TUE8"/>
<comment type="caution">
    <text evidence="5">The sequence shown here is derived from an EMBL/GenBank/DDBJ whole genome shotgun (WGS) entry which is preliminary data.</text>
</comment>
<dbReference type="InterPro" id="IPR004827">
    <property type="entry name" value="bZIP"/>
</dbReference>
<evidence type="ECO:0000256" key="1">
    <source>
        <dbReference type="ARBA" id="ARBA00004123"/>
    </source>
</evidence>
<feature type="region of interest" description="Disordered" evidence="3">
    <location>
        <begin position="55"/>
        <end position="74"/>
    </location>
</feature>
<dbReference type="PANTHER" id="PTHR40621:SF6">
    <property type="entry name" value="AP-1-LIKE TRANSCRIPTION FACTOR YAP1-RELATED"/>
    <property type="match status" value="1"/>
</dbReference>
<dbReference type="CDD" id="cd14688">
    <property type="entry name" value="bZIP_YAP"/>
    <property type="match status" value="1"/>
</dbReference>
<keyword evidence="6" id="KW-1185">Reference proteome</keyword>
<evidence type="ECO:0000256" key="3">
    <source>
        <dbReference type="SAM" id="MobiDB-lite"/>
    </source>
</evidence>
<feature type="region of interest" description="Disordered" evidence="3">
    <location>
        <begin position="141"/>
        <end position="189"/>
    </location>
</feature>
<dbReference type="EMBL" id="JAPUFD010000007">
    <property type="protein sequence ID" value="MDI1488508.1"/>
    <property type="molecule type" value="Genomic_DNA"/>
</dbReference>
<evidence type="ECO:0000256" key="2">
    <source>
        <dbReference type="ARBA" id="ARBA00023242"/>
    </source>
</evidence>
<evidence type="ECO:0000313" key="5">
    <source>
        <dbReference type="EMBL" id="MDI1488508.1"/>
    </source>
</evidence>
<gene>
    <name evidence="5" type="ORF">OHK93_007783</name>
</gene>
<dbReference type="GO" id="GO:0000976">
    <property type="term" value="F:transcription cis-regulatory region binding"/>
    <property type="evidence" value="ECO:0007669"/>
    <property type="project" value="InterPro"/>
</dbReference>
<evidence type="ECO:0000259" key="4">
    <source>
        <dbReference type="PROSITE" id="PS50217"/>
    </source>
</evidence>
<dbReference type="GO" id="GO:0090575">
    <property type="term" value="C:RNA polymerase II transcription regulator complex"/>
    <property type="evidence" value="ECO:0007669"/>
    <property type="project" value="TreeGrafter"/>
</dbReference>
<dbReference type="SMART" id="SM00338">
    <property type="entry name" value="BRLZ"/>
    <property type="match status" value="1"/>
</dbReference>
<dbReference type="PANTHER" id="PTHR40621">
    <property type="entry name" value="TRANSCRIPTION FACTOR KAPC-RELATED"/>
    <property type="match status" value="1"/>
</dbReference>
<dbReference type="PROSITE" id="PS00036">
    <property type="entry name" value="BZIP_BASIC"/>
    <property type="match status" value="1"/>
</dbReference>
<dbReference type="PROSITE" id="PS50217">
    <property type="entry name" value="BZIP"/>
    <property type="match status" value="1"/>
</dbReference>
<dbReference type="Gene3D" id="1.20.5.170">
    <property type="match status" value="1"/>
</dbReference>
<evidence type="ECO:0000313" key="6">
    <source>
        <dbReference type="Proteomes" id="UP001161017"/>
    </source>
</evidence>
<sequence>MANQRSSQAYSSLNNQYQAFNNGATYPDYFSQQTTPQSGIANSIEFTDLTRIQAEDTHRRRRRSTTAQDKEAATNMRIRRRAQNRASQRAFRERKEKHVQHLEHELELLETKHQSLEKSYTEVNGAHARLQHEVEQLKEQLSRVRSSSMSRESSVRADTPPTKRTLKMENGQSGGHNLFDPFASDHHFY</sequence>
<organism evidence="5 6">
    <name type="scientific">Ramalina farinacea</name>
    <dbReference type="NCBI Taxonomy" id="258253"/>
    <lineage>
        <taxon>Eukaryota</taxon>
        <taxon>Fungi</taxon>
        <taxon>Dikarya</taxon>
        <taxon>Ascomycota</taxon>
        <taxon>Pezizomycotina</taxon>
        <taxon>Lecanoromycetes</taxon>
        <taxon>OSLEUM clade</taxon>
        <taxon>Lecanoromycetidae</taxon>
        <taxon>Lecanorales</taxon>
        <taxon>Lecanorineae</taxon>
        <taxon>Ramalinaceae</taxon>
        <taxon>Ramalina</taxon>
    </lineage>
</organism>
<dbReference type="GO" id="GO:0001228">
    <property type="term" value="F:DNA-binding transcription activator activity, RNA polymerase II-specific"/>
    <property type="evidence" value="ECO:0007669"/>
    <property type="project" value="TreeGrafter"/>
</dbReference>
<dbReference type="Proteomes" id="UP001161017">
    <property type="component" value="Unassembled WGS sequence"/>
</dbReference>
<comment type="subcellular location">
    <subcellularLocation>
        <location evidence="1">Nucleus</location>
    </subcellularLocation>
</comment>
<accession>A0AA43TUE8</accession>
<dbReference type="InterPro" id="IPR050936">
    <property type="entry name" value="AP-1-like"/>
</dbReference>
<dbReference type="Pfam" id="PF00170">
    <property type="entry name" value="bZIP_1"/>
    <property type="match status" value="1"/>
</dbReference>
<feature type="domain" description="BZIP" evidence="4">
    <location>
        <begin position="74"/>
        <end position="137"/>
    </location>
</feature>
<proteinExistence type="predicted"/>
<protein>
    <recommendedName>
        <fullName evidence="4">BZIP domain-containing protein</fullName>
    </recommendedName>
</protein>
<feature type="compositionally biased region" description="Low complexity" evidence="3">
    <location>
        <begin position="143"/>
        <end position="152"/>
    </location>
</feature>
<dbReference type="InterPro" id="IPR046347">
    <property type="entry name" value="bZIP_sf"/>
</dbReference>
<name>A0AA43TUE8_9LECA</name>
<dbReference type="SUPFAM" id="SSF57959">
    <property type="entry name" value="Leucine zipper domain"/>
    <property type="match status" value="1"/>
</dbReference>
<reference evidence="5" key="1">
    <citation type="journal article" date="2023" name="Genome Biol. Evol.">
        <title>First Whole Genome Sequence and Flow Cytometry Genome Size Data for the Lichen-Forming Fungus Ramalina farinacea (Ascomycota).</title>
        <authorList>
            <person name="Llewellyn T."/>
            <person name="Mian S."/>
            <person name="Hill R."/>
            <person name="Leitch I.J."/>
            <person name="Gaya E."/>
        </authorList>
    </citation>
    <scope>NUCLEOTIDE SEQUENCE</scope>
    <source>
        <strain evidence="5">LIQ254RAFAR</strain>
    </source>
</reference>